<evidence type="ECO:0000256" key="1">
    <source>
        <dbReference type="ARBA" id="ARBA00000900"/>
    </source>
</evidence>
<keyword evidence="12 16" id="KW-0233">DNA recombination</keyword>
<dbReference type="GO" id="GO:0061630">
    <property type="term" value="F:ubiquitin protein ligase activity"/>
    <property type="evidence" value="ECO:0007669"/>
    <property type="project" value="UniProtKB-EC"/>
</dbReference>
<name>A0A0W0FU36_MONRR</name>
<feature type="compositionally biased region" description="Basic residues" evidence="17">
    <location>
        <begin position="300"/>
        <end position="313"/>
    </location>
</feature>
<dbReference type="GO" id="GO:0000724">
    <property type="term" value="P:double-strand break repair via homologous recombination"/>
    <property type="evidence" value="ECO:0007669"/>
    <property type="project" value="TreeGrafter"/>
</dbReference>
<dbReference type="FunFam" id="1.10.10.10:FF:000270">
    <property type="entry name" value="Non-structural maintenance of chromosomes element 1 homolog"/>
    <property type="match status" value="1"/>
</dbReference>
<feature type="region of interest" description="Disordered" evidence="17">
    <location>
        <begin position="249"/>
        <end position="346"/>
    </location>
</feature>
<evidence type="ECO:0000256" key="16">
    <source>
        <dbReference type="RuleBase" id="RU368018"/>
    </source>
</evidence>
<feature type="compositionally biased region" description="Acidic residues" evidence="17">
    <location>
        <begin position="276"/>
        <end position="285"/>
    </location>
</feature>
<dbReference type="Pfam" id="PF07574">
    <property type="entry name" value="SMC_Nse1"/>
    <property type="match status" value="1"/>
</dbReference>
<dbReference type="PANTHER" id="PTHR20973">
    <property type="entry name" value="NON-SMC ELEMENT 1-RELATED"/>
    <property type="match status" value="1"/>
</dbReference>
<evidence type="ECO:0000256" key="14">
    <source>
        <dbReference type="ARBA" id="ARBA00023242"/>
    </source>
</evidence>
<comment type="caution">
    <text evidence="19">The sequence shown here is derived from an EMBL/GenBank/DDBJ whole genome shotgun (WGS) entry which is preliminary data.</text>
</comment>
<sequence>MTVSTADVQRLFLQAILSRGTLSEALARILWQQCIEGVKAVDNNINIAYSDTDDSWDLFVMNVNKSLNDFELEFKGIQDETSGKKLFSLVNRKDDELAQMATDFTPNEIVFFKAIVEQIMLARKESYSLSSIAALGEVTALKDKVKMTKTQAEGVLATFVAKGWLLKSKRGRYSLSPKTLLELFPYLKATYPDEILECTICHDMITKGVACHRNNCKTRMHFHCFKTFRRHKGECPTCQIEWPREATESPLIPVGEDAVRDGEDGKRRVRARTMSDEDTDEDMEDPSQGQTQLSQPSRTQKGRKSKGKGKGRKTVVDEDEDEDAEAGPDEEEEEAPRTQRRRNTRP</sequence>
<dbReference type="PROSITE" id="PS50089">
    <property type="entry name" value="ZF_RING_2"/>
    <property type="match status" value="1"/>
</dbReference>
<dbReference type="eggNOG" id="KOG4718">
    <property type="taxonomic scope" value="Eukaryota"/>
</dbReference>
<evidence type="ECO:0000259" key="18">
    <source>
        <dbReference type="PROSITE" id="PS50089"/>
    </source>
</evidence>
<keyword evidence="14 16" id="KW-0539">Nucleus</keyword>
<feature type="compositionally biased region" description="Polar residues" evidence="17">
    <location>
        <begin position="287"/>
        <end position="299"/>
    </location>
</feature>
<proteinExistence type="inferred from homology"/>
<comment type="function">
    <text evidence="16">Acts in a DNA repair pathway for removal of UV-induced DNA damage that is distinct from classical nucleotide excision repair and in repair of ionizing radiation damage. Functions in homologous recombination repair of DNA double strand breaks and in recovery of stalled replication forks.</text>
</comment>
<dbReference type="InterPro" id="IPR036388">
    <property type="entry name" value="WH-like_DNA-bd_sf"/>
</dbReference>
<evidence type="ECO:0000256" key="3">
    <source>
        <dbReference type="ARBA" id="ARBA00010258"/>
    </source>
</evidence>
<comment type="catalytic activity">
    <reaction evidence="1 16">
        <text>S-ubiquitinyl-[E2 ubiquitin-conjugating enzyme]-L-cysteine + [acceptor protein]-L-lysine = [E2 ubiquitin-conjugating enzyme]-L-cysteine + N(6)-ubiquitinyl-[acceptor protein]-L-lysine.</text>
        <dbReference type="EC" id="2.3.2.27"/>
    </reaction>
</comment>
<keyword evidence="8 16" id="KW-0227">DNA damage</keyword>
<organism evidence="19 20">
    <name type="scientific">Moniliophthora roreri</name>
    <name type="common">Frosty pod rot fungus</name>
    <name type="synonym">Monilia roreri</name>
    <dbReference type="NCBI Taxonomy" id="221103"/>
    <lineage>
        <taxon>Eukaryota</taxon>
        <taxon>Fungi</taxon>
        <taxon>Dikarya</taxon>
        <taxon>Basidiomycota</taxon>
        <taxon>Agaricomycotina</taxon>
        <taxon>Agaricomycetes</taxon>
        <taxon>Agaricomycetidae</taxon>
        <taxon>Agaricales</taxon>
        <taxon>Marasmiineae</taxon>
        <taxon>Marasmiaceae</taxon>
        <taxon>Moniliophthora</taxon>
    </lineage>
</organism>
<evidence type="ECO:0000256" key="7">
    <source>
        <dbReference type="ARBA" id="ARBA00022723"/>
    </source>
</evidence>
<keyword evidence="7 16" id="KW-0479">Metal-binding</keyword>
<dbReference type="Proteomes" id="UP000054988">
    <property type="component" value="Unassembled WGS sequence"/>
</dbReference>
<dbReference type="Gene3D" id="1.10.10.10">
    <property type="entry name" value="Winged helix-like DNA-binding domain superfamily/Winged helix DNA-binding domain"/>
    <property type="match status" value="1"/>
</dbReference>
<evidence type="ECO:0000256" key="12">
    <source>
        <dbReference type="ARBA" id="ARBA00023172"/>
    </source>
</evidence>
<comment type="similarity">
    <text evidence="3 16">Belongs to the NSE1 family.</text>
</comment>
<dbReference type="EMBL" id="LATX01001627">
    <property type="protein sequence ID" value="KTB39899.1"/>
    <property type="molecule type" value="Genomic_DNA"/>
</dbReference>
<keyword evidence="11 16" id="KW-0862">Zinc</keyword>
<evidence type="ECO:0000256" key="5">
    <source>
        <dbReference type="ARBA" id="ARBA00019422"/>
    </source>
</evidence>
<comment type="subcellular location">
    <subcellularLocation>
        <location evidence="2 16">Nucleus</location>
    </subcellularLocation>
</comment>
<keyword evidence="10 16" id="KW-0833">Ubl conjugation pathway</keyword>
<evidence type="ECO:0000256" key="6">
    <source>
        <dbReference type="ARBA" id="ARBA00022679"/>
    </source>
</evidence>
<dbReference type="InterPro" id="IPR013083">
    <property type="entry name" value="Znf_RING/FYVE/PHD"/>
</dbReference>
<evidence type="ECO:0000256" key="15">
    <source>
        <dbReference type="PROSITE-ProRule" id="PRU00175"/>
    </source>
</evidence>
<feature type="domain" description="RING-type" evidence="18">
    <location>
        <begin position="198"/>
        <end position="239"/>
    </location>
</feature>
<dbReference type="GO" id="GO:0005634">
    <property type="term" value="C:nucleus"/>
    <property type="evidence" value="ECO:0007669"/>
    <property type="project" value="UniProtKB-SubCell"/>
</dbReference>
<keyword evidence="13 16" id="KW-0234">DNA repair</keyword>
<dbReference type="Pfam" id="PF08746">
    <property type="entry name" value="zf-RING-like"/>
    <property type="match status" value="1"/>
</dbReference>
<keyword evidence="9 15" id="KW-0863">Zinc-finger</keyword>
<evidence type="ECO:0000256" key="4">
    <source>
        <dbReference type="ARBA" id="ARBA00012483"/>
    </source>
</evidence>
<accession>A0A0W0FU36</accession>
<dbReference type="Gene3D" id="3.30.40.10">
    <property type="entry name" value="Zinc/RING finger domain, C3HC4 (zinc finger)"/>
    <property type="match status" value="1"/>
</dbReference>
<gene>
    <name evidence="19" type="ORF">WG66_7600</name>
</gene>
<feature type="compositionally biased region" description="Basic and acidic residues" evidence="17">
    <location>
        <begin position="257"/>
        <end position="266"/>
    </location>
</feature>
<protein>
    <recommendedName>
        <fullName evidence="5 16">Non-structural maintenance of chromosomes element 1 homolog</fullName>
        <ecNumber evidence="4 16">2.3.2.27</ecNumber>
    </recommendedName>
</protein>
<evidence type="ECO:0000256" key="17">
    <source>
        <dbReference type="SAM" id="MobiDB-lite"/>
    </source>
</evidence>
<evidence type="ECO:0000313" key="20">
    <source>
        <dbReference type="Proteomes" id="UP000054988"/>
    </source>
</evidence>
<dbReference type="SUPFAM" id="SSF57850">
    <property type="entry name" value="RING/U-box"/>
    <property type="match status" value="1"/>
</dbReference>
<evidence type="ECO:0000256" key="8">
    <source>
        <dbReference type="ARBA" id="ARBA00022763"/>
    </source>
</evidence>
<dbReference type="GO" id="GO:0008270">
    <property type="term" value="F:zinc ion binding"/>
    <property type="evidence" value="ECO:0007669"/>
    <property type="project" value="UniProtKB-KW"/>
</dbReference>
<evidence type="ECO:0000256" key="11">
    <source>
        <dbReference type="ARBA" id="ARBA00022833"/>
    </source>
</evidence>
<dbReference type="PANTHER" id="PTHR20973:SF0">
    <property type="entry name" value="NON-STRUCTURAL MAINTENANCE OF CHROMOSOMES ELEMENT 1 HOMOLOG"/>
    <property type="match status" value="1"/>
</dbReference>
<reference evidence="19 20" key="1">
    <citation type="submission" date="2015-12" db="EMBL/GenBank/DDBJ databases">
        <title>Draft genome sequence of Moniliophthora roreri, the causal agent of frosty pod rot of cacao.</title>
        <authorList>
            <person name="Aime M.C."/>
            <person name="Diaz-Valderrama J.R."/>
            <person name="Kijpornyongpan T."/>
            <person name="Phillips-Mora W."/>
        </authorList>
    </citation>
    <scope>NUCLEOTIDE SEQUENCE [LARGE SCALE GENOMIC DNA]</scope>
    <source>
        <strain evidence="19 20">MCA 2952</strain>
    </source>
</reference>
<feature type="compositionally biased region" description="Acidic residues" evidence="17">
    <location>
        <begin position="317"/>
        <end position="334"/>
    </location>
</feature>
<keyword evidence="6 16" id="KW-0808">Transferase</keyword>
<dbReference type="InterPro" id="IPR011513">
    <property type="entry name" value="Nse1"/>
</dbReference>
<evidence type="ECO:0000256" key="13">
    <source>
        <dbReference type="ARBA" id="ARBA00023204"/>
    </source>
</evidence>
<evidence type="ECO:0000256" key="10">
    <source>
        <dbReference type="ARBA" id="ARBA00022786"/>
    </source>
</evidence>
<evidence type="ECO:0000313" key="19">
    <source>
        <dbReference type="EMBL" id="KTB39899.1"/>
    </source>
</evidence>
<dbReference type="GO" id="GO:0030915">
    <property type="term" value="C:Smc5-Smc6 complex"/>
    <property type="evidence" value="ECO:0007669"/>
    <property type="project" value="UniProtKB-UniRule"/>
</dbReference>
<comment type="subunit">
    <text evidence="16">Component of the Smc5-Smc6 complex.</text>
</comment>
<dbReference type="EC" id="2.3.2.27" evidence="4 16"/>
<dbReference type="InterPro" id="IPR014857">
    <property type="entry name" value="Nse1_RING_C4HC3-type"/>
</dbReference>
<dbReference type="Gene3D" id="3.90.1150.220">
    <property type="match status" value="1"/>
</dbReference>
<dbReference type="InterPro" id="IPR001841">
    <property type="entry name" value="Znf_RING"/>
</dbReference>
<dbReference type="AlphaFoldDB" id="A0A0W0FU36"/>
<evidence type="ECO:0000256" key="9">
    <source>
        <dbReference type="ARBA" id="ARBA00022771"/>
    </source>
</evidence>
<evidence type="ECO:0000256" key="2">
    <source>
        <dbReference type="ARBA" id="ARBA00004123"/>
    </source>
</evidence>